<comment type="catalytic activity">
    <reaction evidence="7">
        <text>adenosine + H2O + H(+) = inosine + NH4(+)</text>
        <dbReference type="Rhea" id="RHEA:24408"/>
        <dbReference type="ChEBI" id="CHEBI:15377"/>
        <dbReference type="ChEBI" id="CHEBI:15378"/>
        <dbReference type="ChEBI" id="CHEBI:16335"/>
        <dbReference type="ChEBI" id="CHEBI:17596"/>
        <dbReference type="ChEBI" id="CHEBI:28938"/>
        <dbReference type="EC" id="3.5.4.4"/>
    </reaction>
    <physiologicalReaction direction="left-to-right" evidence="7">
        <dbReference type="Rhea" id="RHEA:24409"/>
    </physiologicalReaction>
</comment>
<comment type="catalytic activity">
    <reaction evidence="9">
        <text>S-methyl-5'-thioadenosine + phosphate = 5-(methylsulfanyl)-alpha-D-ribose 1-phosphate + adenine</text>
        <dbReference type="Rhea" id="RHEA:11852"/>
        <dbReference type="ChEBI" id="CHEBI:16708"/>
        <dbReference type="ChEBI" id="CHEBI:17509"/>
        <dbReference type="ChEBI" id="CHEBI:43474"/>
        <dbReference type="ChEBI" id="CHEBI:58533"/>
        <dbReference type="EC" id="2.4.2.28"/>
    </reaction>
    <physiologicalReaction direction="left-to-right" evidence="9">
        <dbReference type="Rhea" id="RHEA:11853"/>
    </physiologicalReaction>
</comment>
<evidence type="ECO:0000313" key="11">
    <source>
        <dbReference type="EMBL" id="TDH58691.1"/>
    </source>
</evidence>
<evidence type="ECO:0000256" key="3">
    <source>
        <dbReference type="ARBA" id="ARBA00022679"/>
    </source>
</evidence>
<evidence type="ECO:0000256" key="9">
    <source>
        <dbReference type="ARBA" id="ARBA00049893"/>
    </source>
</evidence>
<comment type="similarity">
    <text evidence="2 10">Belongs to the purine nucleoside phosphorylase YfiH/LACC1 family.</text>
</comment>
<dbReference type="Gene3D" id="3.60.140.10">
    <property type="entry name" value="CNF1/YfiH-like putative cysteine hydrolases"/>
    <property type="match status" value="1"/>
</dbReference>
<dbReference type="InterPro" id="IPR038371">
    <property type="entry name" value="Cu_polyphenol_OxRdtase_sf"/>
</dbReference>
<evidence type="ECO:0000256" key="10">
    <source>
        <dbReference type="RuleBase" id="RU361274"/>
    </source>
</evidence>
<dbReference type="Proteomes" id="UP000295096">
    <property type="component" value="Unassembled WGS sequence"/>
</dbReference>
<dbReference type="RefSeq" id="WP_133292477.1">
    <property type="nucleotide sequence ID" value="NZ_SMSJ01000101.1"/>
</dbReference>
<dbReference type="InterPro" id="IPR003730">
    <property type="entry name" value="Cu_polyphenol_OxRdtase"/>
</dbReference>
<dbReference type="NCBIfam" id="TIGR00726">
    <property type="entry name" value="peptidoglycan editing factor PgeF"/>
    <property type="match status" value="1"/>
</dbReference>
<dbReference type="Pfam" id="PF02578">
    <property type="entry name" value="Cu-oxidase_4"/>
    <property type="match status" value="1"/>
</dbReference>
<dbReference type="EMBL" id="SMSJ01000101">
    <property type="protein sequence ID" value="TDH58691.1"/>
    <property type="molecule type" value="Genomic_DNA"/>
</dbReference>
<proteinExistence type="inferred from homology"/>
<evidence type="ECO:0000256" key="8">
    <source>
        <dbReference type="ARBA" id="ARBA00048968"/>
    </source>
</evidence>
<dbReference type="AlphaFoldDB" id="A0A4R5Q8R3"/>
<dbReference type="InterPro" id="IPR011324">
    <property type="entry name" value="Cytotoxic_necrot_fac-like_cat"/>
</dbReference>
<gene>
    <name evidence="11" type="primary">pgeF</name>
    <name evidence="11" type="ORF">E2C06_31195</name>
</gene>
<reference evidence="11 12" key="1">
    <citation type="journal article" date="2016" name="J. Microbiol.">
        <title>Dankookia rubra gen. nov., sp. nov., an alphaproteobacterium isolated from sediment of a shallow stream.</title>
        <authorList>
            <person name="Kim W.H."/>
            <person name="Kim D.H."/>
            <person name="Kang K."/>
            <person name="Ahn T.Y."/>
        </authorList>
    </citation>
    <scope>NUCLEOTIDE SEQUENCE [LARGE SCALE GENOMIC DNA]</scope>
    <source>
        <strain evidence="11 12">JCM30602</strain>
    </source>
</reference>
<comment type="catalytic activity">
    <reaction evidence="1">
        <text>inosine + phosphate = alpha-D-ribose 1-phosphate + hypoxanthine</text>
        <dbReference type="Rhea" id="RHEA:27646"/>
        <dbReference type="ChEBI" id="CHEBI:17368"/>
        <dbReference type="ChEBI" id="CHEBI:17596"/>
        <dbReference type="ChEBI" id="CHEBI:43474"/>
        <dbReference type="ChEBI" id="CHEBI:57720"/>
        <dbReference type="EC" id="2.4.2.1"/>
    </reaction>
    <physiologicalReaction direction="left-to-right" evidence="1">
        <dbReference type="Rhea" id="RHEA:27647"/>
    </physiologicalReaction>
</comment>
<keyword evidence="6" id="KW-0862">Zinc</keyword>
<evidence type="ECO:0000256" key="5">
    <source>
        <dbReference type="ARBA" id="ARBA00022801"/>
    </source>
</evidence>
<comment type="catalytic activity">
    <reaction evidence="8">
        <text>adenosine + phosphate = alpha-D-ribose 1-phosphate + adenine</text>
        <dbReference type="Rhea" id="RHEA:27642"/>
        <dbReference type="ChEBI" id="CHEBI:16335"/>
        <dbReference type="ChEBI" id="CHEBI:16708"/>
        <dbReference type="ChEBI" id="CHEBI:43474"/>
        <dbReference type="ChEBI" id="CHEBI:57720"/>
        <dbReference type="EC" id="2.4.2.1"/>
    </reaction>
    <physiologicalReaction direction="left-to-right" evidence="8">
        <dbReference type="Rhea" id="RHEA:27643"/>
    </physiologicalReaction>
</comment>
<dbReference type="PANTHER" id="PTHR30616:SF2">
    <property type="entry name" value="PURINE NUCLEOSIDE PHOSPHORYLASE LACC1"/>
    <property type="match status" value="1"/>
</dbReference>
<protein>
    <recommendedName>
        <fullName evidence="10">Purine nucleoside phosphorylase</fullName>
    </recommendedName>
</protein>
<dbReference type="OrthoDB" id="4279at2"/>
<evidence type="ECO:0000256" key="1">
    <source>
        <dbReference type="ARBA" id="ARBA00000553"/>
    </source>
</evidence>
<evidence type="ECO:0000313" key="12">
    <source>
        <dbReference type="Proteomes" id="UP000295096"/>
    </source>
</evidence>
<evidence type="ECO:0000256" key="2">
    <source>
        <dbReference type="ARBA" id="ARBA00007353"/>
    </source>
</evidence>
<sequence>MTDAEYLATPALGALAGLRHGFFTRRGGVSEGPWAALNCSLSGQDDRGRVRENRRRVAGALGLGLPALHGLTQVHGIAVAEVDEHGWVEGQGPKADAMVTRRPGIALGIVTADCAPVLLADPAAGVIGAAHAGWRGAVDGVLEATLAAMEAIGADRARMTASVGPCIAQPSYEVGPDLRDAVLARDAADARHFAAGRRDDRWQFDLAGYCAARLAAAGVAVVETAGTDTLANEDRFFSHRRRTLAGGGPIGHQISAIAIAG</sequence>
<comment type="caution">
    <text evidence="11">The sequence shown here is derived from an EMBL/GenBank/DDBJ whole genome shotgun (WGS) entry which is preliminary data.</text>
</comment>
<dbReference type="GO" id="GO:0017061">
    <property type="term" value="F:S-methyl-5-thioadenosine phosphorylase activity"/>
    <property type="evidence" value="ECO:0007669"/>
    <property type="project" value="UniProtKB-EC"/>
</dbReference>
<dbReference type="GO" id="GO:0005507">
    <property type="term" value="F:copper ion binding"/>
    <property type="evidence" value="ECO:0007669"/>
    <property type="project" value="TreeGrafter"/>
</dbReference>
<accession>A0A4R5Q8R3</accession>
<keyword evidence="5" id="KW-0378">Hydrolase</keyword>
<dbReference type="SUPFAM" id="SSF64438">
    <property type="entry name" value="CNF1/YfiH-like putative cysteine hydrolases"/>
    <property type="match status" value="1"/>
</dbReference>
<evidence type="ECO:0000256" key="7">
    <source>
        <dbReference type="ARBA" id="ARBA00047989"/>
    </source>
</evidence>
<evidence type="ECO:0000256" key="4">
    <source>
        <dbReference type="ARBA" id="ARBA00022723"/>
    </source>
</evidence>
<keyword evidence="4" id="KW-0479">Metal-binding</keyword>
<organism evidence="11 12">
    <name type="scientific">Dankookia rubra</name>
    <dbReference type="NCBI Taxonomy" id="1442381"/>
    <lineage>
        <taxon>Bacteria</taxon>
        <taxon>Pseudomonadati</taxon>
        <taxon>Pseudomonadota</taxon>
        <taxon>Alphaproteobacteria</taxon>
        <taxon>Acetobacterales</taxon>
        <taxon>Roseomonadaceae</taxon>
        <taxon>Dankookia</taxon>
    </lineage>
</organism>
<name>A0A4R5Q8R3_9PROT</name>
<keyword evidence="12" id="KW-1185">Reference proteome</keyword>
<dbReference type="PANTHER" id="PTHR30616">
    <property type="entry name" value="UNCHARACTERIZED PROTEIN YFIH"/>
    <property type="match status" value="1"/>
</dbReference>
<keyword evidence="3" id="KW-0808">Transferase</keyword>
<dbReference type="CDD" id="cd16833">
    <property type="entry name" value="YfiH"/>
    <property type="match status" value="1"/>
</dbReference>
<evidence type="ECO:0000256" key="6">
    <source>
        <dbReference type="ARBA" id="ARBA00022833"/>
    </source>
</evidence>
<dbReference type="GO" id="GO:0016787">
    <property type="term" value="F:hydrolase activity"/>
    <property type="evidence" value="ECO:0007669"/>
    <property type="project" value="UniProtKB-KW"/>
</dbReference>